<dbReference type="InterPro" id="IPR013653">
    <property type="entry name" value="GCN5-like_dom"/>
</dbReference>
<dbReference type="EMBL" id="CH902620">
    <property type="protein sequence ID" value="KPU73355.1"/>
    <property type="molecule type" value="Genomic_DNA"/>
</dbReference>
<dbReference type="PANTHER" id="PTHR20958:SF10">
    <property type="entry name" value="GH05617P-RELATED"/>
    <property type="match status" value="1"/>
</dbReference>
<dbReference type="PROSITE" id="PS51186">
    <property type="entry name" value="GNAT"/>
    <property type="match status" value="1"/>
</dbReference>
<dbReference type="AlphaFoldDB" id="A0A0P9A436"/>
<keyword evidence="2" id="KW-0808">Transferase</keyword>
<dbReference type="PANTHER" id="PTHR20958">
    <property type="entry name" value="GLYCINE N-ACYLTRANSFERASE-LIKE PROTEIN"/>
    <property type="match status" value="1"/>
</dbReference>
<dbReference type="SUPFAM" id="SSF55729">
    <property type="entry name" value="Acyl-CoA N-acyltransferases (Nat)"/>
    <property type="match status" value="1"/>
</dbReference>
<evidence type="ECO:0000259" key="1">
    <source>
        <dbReference type="PROSITE" id="PS51186"/>
    </source>
</evidence>
<dbReference type="GO" id="GO:0016747">
    <property type="term" value="F:acyltransferase activity, transferring groups other than amino-acyl groups"/>
    <property type="evidence" value="ECO:0007669"/>
    <property type="project" value="InterPro"/>
</dbReference>
<organism evidence="2 3">
    <name type="scientific">Drosophila ananassae</name>
    <name type="common">Fruit fly</name>
    <dbReference type="NCBI Taxonomy" id="7217"/>
    <lineage>
        <taxon>Eukaryota</taxon>
        <taxon>Metazoa</taxon>
        <taxon>Ecdysozoa</taxon>
        <taxon>Arthropoda</taxon>
        <taxon>Hexapoda</taxon>
        <taxon>Insecta</taxon>
        <taxon>Pterygota</taxon>
        <taxon>Neoptera</taxon>
        <taxon>Endopterygota</taxon>
        <taxon>Diptera</taxon>
        <taxon>Brachycera</taxon>
        <taxon>Muscomorpha</taxon>
        <taxon>Ephydroidea</taxon>
        <taxon>Drosophilidae</taxon>
        <taxon>Drosophila</taxon>
        <taxon>Sophophora</taxon>
    </lineage>
</organism>
<dbReference type="InParanoid" id="A0A0P9A436"/>
<gene>
    <name evidence="2" type="primary">Dana\GF19707</name>
    <name evidence="2" type="synonym">dana_GLEANR_22112</name>
    <name evidence="2" type="ORF">GF19707</name>
</gene>
<dbReference type="STRING" id="7217.A0A0P9A436"/>
<feature type="domain" description="N-acetyltransferase" evidence="1">
    <location>
        <begin position="145"/>
        <end position="278"/>
    </location>
</feature>
<sequence>MGSTTMEITRDQWAVLRDLYAGDRTSLTGYDLLEFFINFQPLSDVESIKIYTTDQNWSVHGSYIIIHKMTKVSFLYLDTIKGPLKDLGSLLCAINIKGYHLINAYGEDFKPLVEQYWLKRGQDLNKLEHQGTVVYHLPSSEVQNLKTEDVNPSHKVDYLGEEHADLIDQHWAYRSADSLTLIRGLMAHHVSAGVFNSSGEPLTWCLRSPHGSLGNLYVLSDHRRKGLGSMVVRFMAKEILKTGSEVLATVVLENKSSRNMFEKMGFRPINTLYWAVIP</sequence>
<dbReference type="Gene3D" id="3.40.630.30">
    <property type="match status" value="1"/>
</dbReference>
<dbReference type="GeneID" id="6502455"/>
<dbReference type="EC" id="2.3.1.-" evidence="2"/>
<dbReference type="InterPro" id="IPR016181">
    <property type="entry name" value="Acyl_CoA_acyltransferase"/>
</dbReference>
<keyword evidence="2" id="KW-0012">Acyltransferase</keyword>
<evidence type="ECO:0000313" key="2">
    <source>
        <dbReference type="EMBL" id="KPU73355.1"/>
    </source>
</evidence>
<dbReference type="Proteomes" id="UP000007801">
    <property type="component" value="Unassembled WGS sequence"/>
</dbReference>
<dbReference type="InterPro" id="IPR053225">
    <property type="entry name" value="Acyl-CoA_N-acyltransferase"/>
</dbReference>
<dbReference type="InterPro" id="IPR000182">
    <property type="entry name" value="GNAT_dom"/>
</dbReference>
<reference evidence="2 3" key="1">
    <citation type="journal article" date="2007" name="Nature">
        <title>Evolution of genes and genomes on the Drosophila phylogeny.</title>
        <authorList>
            <consortium name="Drosophila 12 Genomes Consortium"/>
            <person name="Clark A.G."/>
            <person name="Eisen M.B."/>
            <person name="Smith D.R."/>
            <person name="Bergman C.M."/>
            <person name="Oliver B."/>
            <person name="Markow T.A."/>
            <person name="Kaufman T.C."/>
            <person name="Kellis M."/>
            <person name="Gelbart W."/>
            <person name="Iyer V.N."/>
            <person name="Pollard D.A."/>
            <person name="Sackton T.B."/>
            <person name="Larracuente A.M."/>
            <person name="Singh N.D."/>
            <person name="Abad J.P."/>
            <person name="Abt D.N."/>
            <person name="Adryan B."/>
            <person name="Aguade M."/>
            <person name="Akashi H."/>
            <person name="Anderson W.W."/>
            <person name="Aquadro C.F."/>
            <person name="Ardell D.H."/>
            <person name="Arguello R."/>
            <person name="Artieri C.G."/>
            <person name="Barbash D.A."/>
            <person name="Barker D."/>
            <person name="Barsanti P."/>
            <person name="Batterham P."/>
            <person name="Batzoglou S."/>
            <person name="Begun D."/>
            <person name="Bhutkar A."/>
            <person name="Blanco E."/>
            <person name="Bosak S.A."/>
            <person name="Bradley R.K."/>
            <person name="Brand A.D."/>
            <person name="Brent M.R."/>
            <person name="Brooks A.N."/>
            <person name="Brown R.H."/>
            <person name="Butlin R.K."/>
            <person name="Caggese C."/>
            <person name="Calvi B.R."/>
            <person name="Bernardo de Carvalho A."/>
            <person name="Caspi A."/>
            <person name="Castrezana S."/>
            <person name="Celniker S.E."/>
            <person name="Chang J.L."/>
            <person name="Chapple C."/>
            <person name="Chatterji S."/>
            <person name="Chinwalla A."/>
            <person name="Civetta A."/>
            <person name="Clifton S.W."/>
            <person name="Comeron J.M."/>
            <person name="Costello J.C."/>
            <person name="Coyne J.A."/>
            <person name="Daub J."/>
            <person name="David R.G."/>
            <person name="Delcher A.L."/>
            <person name="Delehaunty K."/>
            <person name="Do C.B."/>
            <person name="Ebling H."/>
            <person name="Edwards K."/>
            <person name="Eickbush T."/>
            <person name="Evans J.D."/>
            <person name="Filipski A."/>
            <person name="Findeiss S."/>
            <person name="Freyhult E."/>
            <person name="Fulton L."/>
            <person name="Fulton R."/>
            <person name="Garcia A.C."/>
            <person name="Gardiner A."/>
            <person name="Garfield D.A."/>
            <person name="Garvin B.E."/>
            <person name="Gibson G."/>
            <person name="Gilbert D."/>
            <person name="Gnerre S."/>
            <person name="Godfrey J."/>
            <person name="Good R."/>
            <person name="Gotea V."/>
            <person name="Gravely B."/>
            <person name="Greenberg A.J."/>
            <person name="Griffiths-Jones S."/>
            <person name="Gross S."/>
            <person name="Guigo R."/>
            <person name="Gustafson E.A."/>
            <person name="Haerty W."/>
            <person name="Hahn M.W."/>
            <person name="Halligan D.L."/>
            <person name="Halpern A.L."/>
            <person name="Halter G.M."/>
            <person name="Han M.V."/>
            <person name="Heger A."/>
            <person name="Hillier L."/>
            <person name="Hinrichs A.S."/>
            <person name="Holmes I."/>
            <person name="Hoskins R.A."/>
            <person name="Hubisz M.J."/>
            <person name="Hultmark D."/>
            <person name="Huntley M.A."/>
            <person name="Jaffe D.B."/>
            <person name="Jagadeeshan S."/>
            <person name="Jeck W.R."/>
            <person name="Johnson J."/>
            <person name="Jones C.D."/>
            <person name="Jordan W.C."/>
            <person name="Karpen G.H."/>
            <person name="Kataoka E."/>
            <person name="Keightley P.D."/>
            <person name="Kheradpour P."/>
            <person name="Kirkness E.F."/>
            <person name="Koerich L.B."/>
            <person name="Kristiansen K."/>
            <person name="Kudrna D."/>
            <person name="Kulathinal R.J."/>
            <person name="Kumar S."/>
            <person name="Kwok R."/>
            <person name="Lander E."/>
            <person name="Langley C.H."/>
            <person name="Lapoint R."/>
            <person name="Lazzaro B.P."/>
            <person name="Lee S.J."/>
            <person name="Levesque L."/>
            <person name="Li R."/>
            <person name="Lin C.F."/>
            <person name="Lin M.F."/>
            <person name="Lindblad-Toh K."/>
            <person name="Llopart A."/>
            <person name="Long M."/>
            <person name="Low L."/>
            <person name="Lozovsky E."/>
            <person name="Lu J."/>
            <person name="Luo M."/>
            <person name="Machado C.A."/>
            <person name="Makalowski W."/>
            <person name="Marzo M."/>
            <person name="Matsuda M."/>
            <person name="Matzkin L."/>
            <person name="McAllister B."/>
            <person name="McBride C.S."/>
            <person name="McKernan B."/>
            <person name="McKernan K."/>
            <person name="Mendez-Lago M."/>
            <person name="Minx P."/>
            <person name="Mollenhauer M.U."/>
            <person name="Montooth K."/>
            <person name="Mount S.M."/>
            <person name="Mu X."/>
            <person name="Myers E."/>
            <person name="Negre B."/>
            <person name="Newfeld S."/>
            <person name="Nielsen R."/>
            <person name="Noor M.A."/>
            <person name="O'Grady P."/>
            <person name="Pachter L."/>
            <person name="Papaceit M."/>
            <person name="Parisi M.J."/>
            <person name="Parisi M."/>
            <person name="Parts L."/>
            <person name="Pedersen J.S."/>
            <person name="Pesole G."/>
            <person name="Phillippy A.M."/>
            <person name="Ponting C.P."/>
            <person name="Pop M."/>
            <person name="Porcelli D."/>
            <person name="Powell J.R."/>
            <person name="Prohaska S."/>
            <person name="Pruitt K."/>
            <person name="Puig M."/>
            <person name="Quesneville H."/>
            <person name="Ram K.R."/>
            <person name="Rand D."/>
            <person name="Rasmussen M.D."/>
            <person name="Reed L.K."/>
            <person name="Reenan R."/>
            <person name="Reily A."/>
            <person name="Remington K.A."/>
            <person name="Rieger T.T."/>
            <person name="Ritchie M.G."/>
            <person name="Robin C."/>
            <person name="Rogers Y.H."/>
            <person name="Rohde C."/>
            <person name="Rozas J."/>
            <person name="Rubenfield M.J."/>
            <person name="Ruiz A."/>
            <person name="Russo S."/>
            <person name="Salzberg S.L."/>
            <person name="Sanchez-Gracia A."/>
            <person name="Saranga D.J."/>
            <person name="Sato H."/>
            <person name="Schaeffer S.W."/>
            <person name="Schatz M.C."/>
            <person name="Schlenke T."/>
            <person name="Schwartz R."/>
            <person name="Segarra C."/>
            <person name="Singh R.S."/>
            <person name="Sirot L."/>
            <person name="Sirota M."/>
            <person name="Sisneros N.B."/>
            <person name="Smith C.D."/>
            <person name="Smith T.F."/>
            <person name="Spieth J."/>
            <person name="Stage D.E."/>
            <person name="Stark A."/>
            <person name="Stephan W."/>
            <person name="Strausberg R.L."/>
            <person name="Strempel S."/>
            <person name="Sturgill D."/>
            <person name="Sutton G."/>
            <person name="Sutton G.G."/>
            <person name="Tao W."/>
            <person name="Teichmann S."/>
            <person name="Tobari Y.N."/>
            <person name="Tomimura Y."/>
            <person name="Tsolas J.M."/>
            <person name="Valente V.L."/>
            <person name="Venter E."/>
            <person name="Venter J.C."/>
            <person name="Vicario S."/>
            <person name="Vieira F.G."/>
            <person name="Vilella A.J."/>
            <person name="Villasante A."/>
            <person name="Walenz B."/>
            <person name="Wang J."/>
            <person name="Wasserman M."/>
            <person name="Watts T."/>
            <person name="Wilson D."/>
            <person name="Wilson R.K."/>
            <person name="Wing R.A."/>
            <person name="Wolfner M.F."/>
            <person name="Wong A."/>
            <person name="Wong G.K."/>
            <person name="Wu C.I."/>
            <person name="Wu G."/>
            <person name="Yamamoto D."/>
            <person name="Yang H.P."/>
            <person name="Yang S.P."/>
            <person name="Yorke J.A."/>
            <person name="Yoshida K."/>
            <person name="Zdobnov E."/>
            <person name="Zhang P."/>
            <person name="Zhang Y."/>
            <person name="Zimin A.V."/>
            <person name="Baldwin J."/>
            <person name="Abdouelleil A."/>
            <person name="Abdulkadir J."/>
            <person name="Abebe A."/>
            <person name="Abera B."/>
            <person name="Abreu J."/>
            <person name="Acer S.C."/>
            <person name="Aftuck L."/>
            <person name="Alexander A."/>
            <person name="An P."/>
            <person name="Anderson E."/>
            <person name="Anderson S."/>
            <person name="Arachi H."/>
            <person name="Azer M."/>
            <person name="Bachantsang P."/>
            <person name="Barry A."/>
            <person name="Bayul T."/>
            <person name="Berlin A."/>
            <person name="Bessette D."/>
            <person name="Bloom T."/>
            <person name="Blye J."/>
            <person name="Boguslavskiy L."/>
            <person name="Bonnet C."/>
            <person name="Boukhgalter B."/>
            <person name="Bourzgui I."/>
            <person name="Brown A."/>
            <person name="Cahill P."/>
            <person name="Channer S."/>
            <person name="Cheshatsang Y."/>
            <person name="Chuda L."/>
            <person name="Citroen M."/>
            <person name="Collymore A."/>
            <person name="Cooke P."/>
            <person name="Costello M."/>
            <person name="D'Aco K."/>
            <person name="Daza R."/>
            <person name="De Haan G."/>
            <person name="DeGray S."/>
            <person name="DeMaso C."/>
            <person name="Dhargay N."/>
            <person name="Dooley K."/>
            <person name="Dooley E."/>
            <person name="Doricent M."/>
            <person name="Dorje P."/>
            <person name="Dorjee K."/>
            <person name="Dupes A."/>
            <person name="Elong R."/>
            <person name="Falk J."/>
            <person name="Farina A."/>
            <person name="Faro S."/>
            <person name="Ferguson D."/>
            <person name="Fisher S."/>
            <person name="Foley C.D."/>
            <person name="Franke A."/>
            <person name="Friedrich D."/>
            <person name="Gadbois L."/>
            <person name="Gearin G."/>
            <person name="Gearin C.R."/>
            <person name="Giannoukos G."/>
            <person name="Goode T."/>
            <person name="Graham J."/>
            <person name="Grandbois E."/>
            <person name="Grewal S."/>
            <person name="Gyaltsen K."/>
            <person name="Hafez N."/>
            <person name="Hagos B."/>
            <person name="Hall J."/>
            <person name="Henson C."/>
            <person name="Hollinger A."/>
            <person name="Honan T."/>
            <person name="Huard M.D."/>
            <person name="Hughes L."/>
            <person name="Hurhula B."/>
            <person name="Husby M.E."/>
            <person name="Kamat A."/>
            <person name="Kanga B."/>
            <person name="Kashin S."/>
            <person name="Khazanovich D."/>
            <person name="Kisner P."/>
            <person name="Lance K."/>
            <person name="Lara M."/>
            <person name="Lee W."/>
            <person name="Lennon N."/>
            <person name="Letendre F."/>
            <person name="LeVine R."/>
            <person name="Lipovsky A."/>
            <person name="Liu X."/>
            <person name="Liu J."/>
            <person name="Liu S."/>
            <person name="Lokyitsang T."/>
            <person name="Lokyitsang Y."/>
            <person name="Lubonja R."/>
            <person name="Lui A."/>
            <person name="MacDonald P."/>
            <person name="Magnisalis V."/>
            <person name="Maru K."/>
            <person name="Matthews C."/>
            <person name="McCusker W."/>
            <person name="McDonough S."/>
            <person name="Mehta T."/>
            <person name="Meldrim J."/>
            <person name="Meneus L."/>
            <person name="Mihai O."/>
            <person name="Mihalev A."/>
            <person name="Mihova T."/>
            <person name="Mittelman R."/>
            <person name="Mlenga V."/>
            <person name="Montmayeur A."/>
            <person name="Mulrain L."/>
            <person name="Navidi A."/>
            <person name="Naylor J."/>
            <person name="Negash T."/>
            <person name="Nguyen T."/>
            <person name="Nguyen N."/>
            <person name="Nicol R."/>
            <person name="Norbu C."/>
            <person name="Norbu N."/>
            <person name="Novod N."/>
            <person name="O'Neill B."/>
            <person name="Osman S."/>
            <person name="Markiewicz E."/>
            <person name="Oyono O.L."/>
            <person name="Patti C."/>
            <person name="Phunkhang P."/>
            <person name="Pierre F."/>
            <person name="Priest M."/>
            <person name="Raghuraman S."/>
            <person name="Rege F."/>
            <person name="Reyes R."/>
            <person name="Rise C."/>
            <person name="Rogov P."/>
            <person name="Ross K."/>
            <person name="Ryan E."/>
            <person name="Settipalli S."/>
            <person name="Shea T."/>
            <person name="Sherpa N."/>
            <person name="Shi L."/>
            <person name="Shih D."/>
            <person name="Sparrow T."/>
            <person name="Spaulding J."/>
            <person name="Stalker J."/>
            <person name="Stange-Thomann N."/>
            <person name="Stavropoulos S."/>
            <person name="Stone C."/>
            <person name="Strader C."/>
            <person name="Tesfaye S."/>
            <person name="Thomson T."/>
            <person name="Thoulutsang Y."/>
            <person name="Thoulutsang D."/>
            <person name="Topham K."/>
            <person name="Topping I."/>
            <person name="Tsamla T."/>
            <person name="Vassiliev H."/>
            <person name="Vo A."/>
            <person name="Wangchuk T."/>
            <person name="Wangdi T."/>
            <person name="Weiand M."/>
            <person name="Wilkinson J."/>
            <person name="Wilson A."/>
            <person name="Yadav S."/>
            <person name="Young G."/>
            <person name="Yu Q."/>
            <person name="Zembek L."/>
            <person name="Zhong D."/>
            <person name="Zimmer A."/>
            <person name="Zwirko Z."/>
            <person name="Jaffe D.B."/>
            <person name="Alvarez P."/>
            <person name="Brockman W."/>
            <person name="Butler J."/>
            <person name="Chin C."/>
            <person name="Gnerre S."/>
            <person name="Grabherr M."/>
            <person name="Kleber M."/>
            <person name="Mauceli E."/>
            <person name="MacCallum I."/>
        </authorList>
    </citation>
    <scope>NUCLEOTIDE SEQUENCE [LARGE SCALE GENOMIC DNA]</scope>
    <source>
        <strain evidence="3">Tucson 14024-0371.13</strain>
    </source>
</reference>
<protein>
    <submittedName>
        <fullName evidence="2">Uncharacterized protein, isoform B</fullName>
        <ecNumber evidence="2">2.3.1.-</ecNumber>
    </submittedName>
</protein>
<keyword evidence="3" id="KW-1185">Reference proteome</keyword>
<dbReference type="eggNOG" id="ENOG502QVR1">
    <property type="taxonomic scope" value="Eukaryota"/>
</dbReference>
<dbReference type="SMR" id="A0A0P9A436"/>
<dbReference type="Pfam" id="PF08445">
    <property type="entry name" value="FR47"/>
    <property type="match status" value="1"/>
</dbReference>
<proteinExistence type="predicted"/>
<accession>A0A0P9A436</accession>
<name>A0A0P9A436_DROAN</name>
<dbReference type="OrthoDB" id="7305308at2759"/>
<dbReference type="CDD" id="cd04301">
    <property type="entry name" value="NAT_SF"/>
    <property type="match status" value="1"/>
</dbReference>
<evidence type="ECO:0000313" key="3">
    <source>
        <dbReference type="Proteomes" id="UP000007801"/>
    </source>
</evidence>